<dbReference type="OrthoDB" id="18412at2759"/>
<dbReference type="PANTHER" id="PTHR15555">
    <property type="entry name" value="ZINC FINGER HIT DOMAIN CONTAINING PROTEIN 2 PROTEIN FON -RELATED"/>
    <property type="match status" value="1"/>
</dbReference>
<dbReference type="PANTHER" id="PTHR15555:SF0">
    <property type="entry name" value="ZINC FINGER HIT DOMAIN-CONTAINING PROTEIN 2"/>
    <property type="match status" value="1"/>
</dbReference>
<proteinExistence type="predicted"/>
<dbReference type="HOGENOM" id="CLU_041572_0_0_1"/>
<accession>A0A0C3SAI5</accession>
<evidence type="ECO:0000313" key="3">
    <source>
        <dbReference type="Proteomes" id="UP000053257"/>
    </source>
</evidence>
<reference evidence="2 3" key="1">
    <citation type="journal article" date="2014" name="PLoS Genet.">
        <title>Analysis of the Phlebiopsis gigantea genome, transcriptome and secretome provides insight into its pioneer colonization strategies of wood.</title>
        <authorList>
            <person name="Hori C."/>
            <person name="Ishida T."/>
            <person name="Igarashi K."/>
            <person name="Samejima M."/>
            <person name="Suzuki H."/>
            <person name="Master E."/>
            <person name="Ferreira P."/>
            <person name="Ruiz-Duenas F.J."/>
            <person name="Held B."/>
            <person name="Canessa P."/>
            <person name="Larrondo L.F."/>
            <person name="Schmoll M."/>
            <person name="Druzhinina I.S."/>
            <person name="Kubicek C.P."/>
            <person name="Gaskell J.A."/>
            <person name="Kersten P."/>
            <person name="St John F."/>
            <person name="Glasner J."/>
            <person name="Sabat G."/>
            <person name="Splinter BonDurant S."/>
            <person name="Syed K."/>
            <person name="Yadav J."/>
            <person name="Mgbeahuruike A.C."/>
            <person name="Kovalchuk A."/>
            <person name="Asiegbu F.O."/>
            <person name="Lackner G."/>
            <person name="Hoffmeister D."/>
            <person name="Rencoret J."/>
            <person name="Gutierrez A."/>
            <person name="Sun H."/>
            <person name="Lindquist E."/>
            <person name="Barry K."/>
            <person name="Riley R."/>
            <person name="Grigoriev I.V."/>
            <person name="Henrissat B."/>
            <person name="Kues U."/>
            <person name="Berka R.M."/>
            <person name="Martinez A.T."/>
            <person name="Covert S.F."/>
            <person name="Blanchette R.A."/>
            <person name="Cullen D."/>
        </authorList>
    </citation>
    <scope>NUCLEOTIDE SEQUENCE [LARGE SCALE GENOMIC DNA]</scope>
    <source>
        <strain evidence="2 3">11061_1 CR5-6</strain>
    </source>
</reference>
<sequence>MQCFRSPNHADCSEAFYKKEVENDIHTTPSKTAEERRKMIDLLKHFEEEAAADETSLLEEDSDDDLASQLESIELGVASYEDIWSVLTPTQRDKFLAALNDPSSDLAQQLLASEELEEQIEGPWWERPSETSTTRGRRYGSNPAMMNVPEAALKASAGAASSGPSLLYNIFATLVAYAYITRYLSTSSLSSLSPGEPERAEARRLFSTLVPFLTDKKSKTVLPSLSGLITDLWSRFEPDTMSPPFFAFLMQDAEKLIRPSPIVSISPSFDTTALDEHPSAKALFAFSDIAGLFERKKPSAPSAVAAKLAFYAARVMVTPVQILTALANEAAARAKIVEREAQLNKAPIETTKNGAQAGKPRIEELT</sequence>
<keyword evidence="3" id="KW-1185">Reference proteome</keyword>
<feature type="region of interest" description="Disordered" evidence="1">
    <location>
        <begin position="347"/>
        <end position="366"/>
    </location>
</feature>
<dbReference type="EMBL" id="KN840504">
    <property type="protein sequence ID" value="KIP07070.1"/>
    <property type="molecule type" value="Genomic_DNA"/>
</dbReference>
<name>A0A0C3SAI5_PHLG1</name>
<evidence type="ECO:0000256" key="1">
    <source>
        <dbReference type="SAM" id="MobiDB-lite"/>
    </source>
</evidence>
<protein>
    <submittedName>
        <fullName evidence="2">Uncharacterized protein</fullName>
    </submittedName>
</protein>
<gene>
    <name evidence="2" type="ORF">PHLGIDRAFT_127858</name>
</gene>
<dbReference type="Proteomes" id="UP000053257">
    <property type="component" value="Unassembled WGS sequence"/>
</dbReference>
<dbReference type="AlphaFoldDB" id="A0A0C3SAI5"/>
<evidence type="ECO:0000313" key="2">
    <source>
        <dbReference type="EMBL" id="KIP07070.1"/>
    </source>
</evidence>
<organism evidence="2 3">
    <name type="scientific">Phlebiopsis gigantea (strain 11061_1 CR5-6)</name>
    <name type="common">White-rot fungus</name>
    <name type="synonym">Peniophora gigantea</name>
    <dbReference type="NCBI Taxonomy" id="745531"/>
    <lineage>
        <taxon>Eukaryota</taxon>
        <taxon>Fungi</taxon>
        <taxon>Dikarya</taxon>
        <taxon>Basidiomycota</taxon>
        <taxon>Agaricomycotina</taxon>
        <taxon>Agaricomycetes</taxon>
        <taxon>Polyporales</taxon>
        <taxon>Phanerochaetaceae</taxon>
        <taxon>Phlebiopsis</taxon>
    </lineage>
</organism>
<dbReference type="STRING" id="745531.A0A0C3SAI5"/>
<dbReference type="InterPro" id="IPR039646">
    <property type="entry name" value="ZNHIT2"/>
</dbReference>